<dbReference type="InterPro" id="IPR036388">
    <property type="entry name" value="WH-like_DNA-bd_sf"/>
</dbReference>
<keyword evidence="2" id="KW-0238">DNA-binding</keyword>
<dbReference type="GO" id="GO:0003700">
    <property type="term" value="F:DNA-binding transcription factor activity"/>
    <property type="evidence" value="ECO:0007669"/>
    <property type="project" value="InterPro"/>
</dbReference>
<name>A0A7Y7B0A7_STRMO</name>
<dbReference type="SUPFAM" id="SSF64288">
    <property type="entry name" value="Chorismate lyase-like"/>
    <property type="match status" value="1"/>
</dbReference>
<dbReference type="SUPFAM" id="SSF46785">
    <property type="entry name" value="Winged helix' DNA-binding domain"/>
    <property type="match status" value="1"/>
</dbReference>
<keyword evidence="1" id="KW-0805">Transcription regulation</keyword>
<dbReference type="InterPro" id="IPR028978">
    <property type="entry name" value="Chorismate_lyase_/UTRA_dom_sf"/>
</dbReference>
<dbReference type="GO" id="GO:0045892">
    <property type="term" value="P:negative regulation of DNA-templated transcription"/>
    <property type="evidence" value="ECO:0007669"/>
    <property type="project" value="TreeGrafter"/>
</dbReference>
<dbReference type="Gene3D" id="3.40.1410.10">
    <property type="entry name" value="Chorismate lyase-like"/>
    <property type="match status" value="1"/>
</dbReference>
<gene>
    <name evidence="5" type="ORF">HG542_03280</name>
</gene>
<keyword evidence="3" id="KW-0804">Transcription</keyword>
<dbReference type="PANTHER" id="PTHR44846:SF17">
    <property type="entry name" value="GNTR-FAMILY TRANSCRIPTIONAL REGULATOR"/>
    <property type="match status" value="1"/>
</dbReference>
<dbReference type="PROSITE" id="PS50949">
    <property type="entry name" value="HTH_GNTR"/>
    <property type="match status" value="1"/>
</dbReference>
<dbReference type="AlphaFoldDB" id="A0A7Y7B0A7"/>
<evidence type="ECO:0000256" key="2">
    <source>
        <dbReference type="ARBA" id="ARBA00023125"/>
    </source>
</evidence>
<organism evidence="5 6">
    <name type="scientific">Streptomyces morookaense</name>
    <name type="common">Streptoverticillium morookaense</name>
    <dbReference type="NCBI Taxonomy" id="1970"/>
    <lineage>
        <taxon>Bacteria</taxon>
        <taxon>Bacillati</taxon>
        <taxon>Actinomycetota</taxon>
        <taxon>Actinomycetes</taxon>
        <taxon>Kitasatosporales</taxon>
        <taxon>Streptomycetaceae</taxon>
        <taxon>Streptomyces</taxon>
    </lineage>
</organism>
<dbReference type="InterPro" id="IPR000524">
    <property type="entry name" value="Tscrpt_reg_HTH_GntR"/>
</dbReference>
<dbReference type="InterPro" id="IPR036390">
    <property type="entry name" value="WH_DNA-bd_sf"/>
</dbReference>
<dbReference type="SMART" id="SM00345">
    <property type="entry name" value="HTH_GNTR"/>
    <property type="match status" value="1"/>
</dbReference>
<evidence type="ECO:0000256" key="1">
    <source>
        <dbReference type="ARBA" id="ARBA00023015"/>
    </source>
</evidence>
<comment type="caution">
    <text evidence="5">The sequence shown here is derived from an EMBL/GenBank/DDBJ whole genome shotgun (WGS) entry which is preliminary data.</text>
</comment>
<keyword evidence="6" id="KW-1185">Reference proteome</keyword>
<accession>A0A7Y7B0A7</accession>
<feature type="domain" description="HTH gntR-type" evidence="4">
    <location>
        <begin position="22"/>
        <end position="90"/>
    </location>
</feature>
<dbReference type="Pfam" id="PF00392">
    <property type="entry name" value="GntR"/>
    <property type="match status" value="1"/>
</dbReference>
<reference evidence="5 6" key="1">
    <citation type="submission" date="2020-04" db="EMBL/GenBank/DDBJ databases">
        <title>Draft Genome Sequence of Streptomyces morookaense DSM 40503, an 8-azaguanine-producing strain.</title>
        <authorList>
            <person name="Qi J."/>
            <person name="Gao J.-M."/>
        </authorList>
    </citation>
    <scope>NUCLEOTIDE SEQUENCE [LARGE SCALE GENOMIC DNA]</scope>
    <source>
        <strain evidence="5 6">DSM 40503</strain>
    </source>
</reference>
<protein>
    <submittedName>
        <fullName evidence="5">GntR family transcriptional regulator</fullName>
    </submittedName>
</protein>
<dbReference type="CDD" id="cd07377">
    <property type="entry name" value="WHTH_GntR"/>
    <property type="match status" value="1"/>
</dbReference>
<dbReference type="InterPro" id="IPR050679">
    <property type="entry name" value="Bact_HTH_transcr_reg"/>
</dbReference>
<dbReference type="Pfam" id="PF07702">
    <property type="entry name" value="UTRA"/>
    <property type="match status" value="1"/>
</dbReference>
<dbReference type="Proteomes" id="UP000587462">
    <property type="component" value="Unassembled WGS sequence"/>
</dbReference>
<dbReference type="Gene3D" id="1.10.10.10">
    <property type="entry name" value="Winged helix-like DNA-binding domain superfamily/Winged helix DNA-binding domain"/>
    <property type="match status" value="1"/>
</dbReference>
<dbReference type="InterPro" id="IPR011663">
    <property type="entry name" value="UTRA"/>
</dbReference>
<evidence type="ECO:0000256" key="3">
    <source>
        <dbReference type="ARBA" id="ARBA00023163"/>
    </source>
</evidence>
<dbReference type="PANTHER" id="PTHR44846">
    <property type="entry name" value="MANNOSYL-D-GLYCERATE TRANSPORT/METABOLISM SYSTEM REPRESSOR MNGR-RELATED"/>
    <property type="match status" value="1"/>
</dbReference>
<dbReference type="GO" id="GO:0003677">
    <property type="term" value="F:DNA binding"/>
    <property type="evidence" value="ECO:0007669"/>
    <property type="project" value="UniProtKB-KW"/>
</dbReference>
<evidence type="ECO:0000313" key="6">
    <source>
        <dbReference type="Proteomes" id="UP000587462"/>
    </source>
</evidence>
<dbReference type="EMBL" id="JABBXF010000006">
    <property type="protein sequence ID" value="NVK76678.1"/>
    <property type="molecule type" value="Genomic_DNA"/>
</dbReference>
<dbReference type="SMART" id="SM00866">
    <property type="entry name" value="UTRA"/>
    <property type="match status" value="1"/>
</dbReference>
<evidence type="ECO:0000313" key="5">
    <source>
        <dbReference type="EMBL" id="NVK76678.1"/>
    </source>
</evidence>
<evidence type="ECO:0000259" key="4">
    <source>
        <dbReference type="PROSITE" id="PS50949"/>
    </source>
</evidence>
<sequence>MRPVAEDRTAVPKAEDNACDRRSLHERIAADLRDEIMSGDIPPGESVPSTQQLKTRFVASNATVQKALQVLKAEGLVVGRPGASVTVRPHRQRTLRPAWRPRRDRSRLLDVAEVRPPADVAAAMNLMKNGTALLRSRIVLFDDEPVELVKSYYPLDIARGTPMMEHRAIGEGAPALLAELGHPPRRCVDRVSARVPTQEQYRALEMPGDLPVLRTFRVLYDEGDRPIEVSVMAKAGHLQELEYGFRS</sequence>
<proteinExistence type="predicted"/>